<evidence type="ECO:0000256" key="1">
    <source>
        <dbReference type="ARBA" id="ARBA00009500"/>
    </source>
</evidence>
<keyword evidence="8" id="KW-1185">Reference proteome</keyword>
<dbReference type="InterPro" id="IPR000215">
    <property type="entry name" value="Serpin_fam"/>
</dbReference>
<protein>
    <submittedName>
        <fullName evidence="7">Serpin B3-like protein</fullName>
    </submittedName>
</protein>
<dbReference type="Gene3D" id="3.30.497.10">
    <property type="entry name" value="Antithrombin, subunit I, domain 2"/>
    <property type="match status" value="1"/>
</dbReference>
<gene>
    <name evidence="7" type="ORF">B4U80_13287</name>
</gene>
<dbReference type="InterPro" id="IPR023795">
    <property type="entry name" value="Serpin_CS"/>
</dbReference>
<evidence type="ECO:0000256" key="3">
    <source>
        <dbReference type="ARBA" id="ARBA00022900"/>
    </source>
</evidence>
<dbReference type="VEuPathDB" id="VectorBase:LDEU008056"/>
<dbReference type="GO" id="GO:0005615">
    <property type="term" value="C:extracellular space"/>
    <property type="evidence" value="ECO:0007669"/>
    <property type="project" value="InterPro"/>
</dbReference>
<evidence type="ECO:0000256" key="5">
    <source>
        <dbReference type="RuleBase" id="RU000411"/>
    </source>
</evidence>
<dbReference type="InterPro" id="IPR036186">
    <property type="entry name" value="Serpin_sf"/>
</dbReference>
<dbReference type="CDD" id="cd00172">
    <property type="entry name" value="serpin"/>
    <property type="match status" value="1"/>
</dbReference>
<dbReference type="OrthoDB" id="671595at2759"/>
<dbReference type="AlphaFoldDB" id="A0A443S9A3"/>
<dbReference type="GO" id="GO:0004867">
    <property type="term" value="F:serine-type endopeptidase inhibitor activity"/>
    <property type="evidence" value="ECO:0007669"/>
    <property type="project" value="UniProtKB-KW"/>
</dbReference>
<organism evidence="7 8">
    <name type="scientific">Leptotrombidium deliense</name>
    <dbReference type="NCBI Taxonomy" id="299467"/>
    <lineage>
        <taxon>Eukaryota</taxon>
        <taxon>Metazoa</taxon>
        <taxon>Ecdysozoa</taxon>
        <taxon>Arthropoda</taxon>
        <taxon>Chelicerata</taxon>
        <taxon>Arachnida</taxon>
        <taxon>Acari</taxon>
        <taxon>Acariformes</taxon>
        <taxon>Trombidiformes</taxon>
        <taxon>Prostigmata</taxon>
        <taxon>Anystina</taxon>
        <taxon>Parasitengona</taxon>
        <taxon>Trombiculoidea</taxon>
        <taxon>Trombiculidae</taxon>
        <taxon>Leptotrombidium</taxon>
    </lineage>
</organism>
<keyword evidence="2" id="KW-0646">Protease inhibitor</keyword>
<comment type="caution">
    <text evidence="7">The sequence shown here is derived from an EMBL/GenBank/DDBJ whole genome shotgun (WGS) entry which is preliminary data.</text>
</comment>
<evidence type="ECO:0000256" key="4">
    <source>
        <dbReference type="ARBA" id="ARBA00023180"/>
    </source>
</evidence>
<dbReference type="SMART" id="SM00093">
    <property type="entry name" value="SERPIN"/>
    <property type="match status" value="1"/>
</dbReference>
<dbReference type="PANTHER" id="PTHR11461">
    <property type="entry name" value="SERINE PROTEASE INHIBITOR, SERPIN"/>
    <property type="match status" value="1"/>
</dbReference>
<dbReference type="EMBL" id="NCKV01005568">
    <property type="protein sequence ID" value="RWS23985.1"/>
    <property type="molecule type" value="Genomic_DNA"/>
</dbReference>
<evidence type="ECO:0000259" key="6">
    <source>
        <dbReference type="SMART" id="SM00093"/>
    </source>
</evidence>
<dbReference type="PROSITE" id="PS00284">
    <property type="entry name" value="SERPIN"/>
    <property type="match status" value="1"/>
</dbReference>
<dbReference type="InterPro" id="IPR042185">
    <property type="entry name" value="Serpin_sf_2"/>
</dbReference>
<dbReference type="InterPro" id="IPR023796">
    <property type="entry name" value="Serpin_dom"/>
</dbReference>
<dbReference type="Proteomes" id="UP000288716">
    <property type="component" value="Unassembled WGS sequence"/>
</dbReference>
<sequence length="371" mass="42239">MNKIGKSSVNHGIEVIRAFKKAGVINSMYAPYSMIVGMQPFFTGTDGETRENFFEATRFNDSLENSDDVNDLLEIANKTTLSENYYGNLLLLMSDKYKQDKSFKAFLDENTFQNRFQLQTVDFSGDKTVVDELIRSYVKNVTKGLITDDRRDWEGFKANNQLAIINVAAFDGKFKKKFNKNFTSRDIFYNNGVSKTNVLFMHNVDIFNYTKIGIYSAIEFEYERGLSFVVILSNKTNGLPQLLKDFNYRFLVKLLKSMRPVKVNVSLPSYETTGQNNIDHFLTSELITKCVAQGSDYSGFSKSPGLVLTDILSLSYFKLYEEGTIAGSTLLKGRSLAERIYEFKADHPFLFLIMSPKTKTVFFIGVADETD</sequence>
<name>A0A443S9A3_9ACAR</name>
<evidence type="ECO:0000313" key="7">
    <source>
        <dbReference type="EMBL" id="RWS23985.1"/>
    </source>
</evidence>
<dbReference type="Pfam" id="PF00079">
    <property type="entry name" value="Serpin"/>
    <property type="match status" value="1"/>
</dbReference>
<dbReference type="InterPro" id="IPR042178">
    <property type="entry name" value="Serpin_sf_1"/>
</dbReference>
<accession>A0A443S9A3</accession>
<dbReference type="Gene3D" id="2.30.39.10">
    <property type="entry name" value="Alpha-1-antitrypsin, domain 1"/>
    <property type="match status" value="1"/>
</dbReference>
<evidence type="ECO:0000256" key="2">
    <source>
        <dbReference type="ARBA" id="ARBA00022690"/>
    </source>
</evidence>
<reference evidence="7 8" key="1">
    <citation type="journal article" date="2018" name="Gigascience">
        <title>Genomes of trombidid mites reveal novel predicted allergens and laterally-transferred genes associated with secondary metabolism.</title>
        <authorList>
            <person name="Dong X."/>
            <person name="Chaisiri K."/>
            <person name="Xia D."/>
            <person name="Armstrong S.D."/>
            <person name="Fang Y."/>
            <person name="Donnelly M.J."/>
            <person name="Kadowaki T."/>
            <person name="McGarry J.W."/>
            <person name="Darby A.C."/>
            <person name="Makepeace B.L."/>
        </authorList>
    </citation>
    <scope>NUCLEOTIDE SEQUENCE [LARGE SCALE GENOMIC DNA]</scope>
    <source>
        <strain evidence="7">UoL-UT</strain>
    </source>
</reference>
<keyword evidence="3" id="KW-0722">Serine protease inhibitor</keyword>
<proteinExistence type="inferred from homology"/>
<evidence type="ECO:0000313" key="8">
    <source>
        <dbReference type="Proteomes" id="UP000288716"/>
    </source>
</evidence>
<keyword evidence="4" id="KW-0325">Glycoprotein</keyword>
<dbReference type="STRING" id="299467.A0A443S9A3"/>
<comment type="similarity">
    <text evidence="1 5">Belongs to the serpin family.</text>
</comment>
<dbReference type="PANTHER" id="PTHR11461:SF211">
    <property type="entry name" value="GH10112P-RELATED"/>
    <property type="match status" value="1"/>
</dbReference>
<feature type="domain" description="Serpin" evidence="6">
    <location>
        <begin position="13"/>
        <end position="369"/>
    </location>
</feature>
<dbReference type="SUPFAM" id="SSF56574">
    <property type="entry name" value="Serpins"/>
    <property type="match status" value="1"/>
</dbReference>